<dbReference type="PANTHER" id="PTHR43531">
    <property type="entry name" value="PROTEIN ICFG"/>
    <property type="match status" value="1"/>
</dbReference>
<feature type="domain" description="Methyl-accepting transducer" evidence="6">
    <location>
        <begin position="417"/>
        <end position="646"/>
    </location>
</feature>
<keyword evidence="5" id="KW-1133">Transmembrane helix</keyword>
<dbReference type="GO" id="GO:0004888">
    <property type="term" value="F:transmembrane signaling receptor activity"/>
    <property type="evidence" value="ECO:0007669"/>
    <property type="project" value="TreeGrafter"/>
</dbReference>
<name>A0AA37Q946_9BACT</name>
<feature type="region of interest" description="Disordered" evidence="4">
    <location>
        <begin position="661"/>
        <end position="685"/>
    </location>
</feature>
<accession>A0AA37Q946</accession>
<evidence type="ECO:0000259" key="7">
    <source>
        <dbReference type="PROSITE" id="PS50885"/>
    </source>
</evidence>
<dbReference type="Pfam" id="PF18947">
    <property type="entry name" value="HAMP_2"/>
    <property type="match status" value="1"/>
</dbReference>
<proteinExistence type="inferred from homology"/>
<reference evidence="8" key="1">
    <citation type="submission" date="2022-08" db="EMBL/GenBank/DDBJ databases">
        <title>Draft genome sequencing of Roseisolibacter agri AW1220.</title>
        <authorList>
            <person name="Tobiishi Y."/>
            <person name="Tonouchi A."/>
        </authorList>
    </citation>
    <scope>NUCLEOTIDE SEQUENCE</scope>
    <source>
        <strain evidence="8">AW1220</strain>
    </source>
</reference>
<evidence type="ECO:0000256" key="5">
    <source>
        <dbReference type="SAM" id="Phobius"/>
    </source>
</evidence>
<dbReference type="RefSeq" id="WP_284349807.1">
    <property type="nucleotide sequence ID" value="NZ_BRXS01000003.1"/>
</dbReference>
<dbReference type="Proteomes" id="UP001161325">
    <property type="component" value="Unassembled WGS sequence"/>
</dbReference>
<dbReference type="AlphaFoldDB" id="A0AA37Q946"/>
<sequence length="685" mass="70105">MPPTADVPSSLGVRARRLVGRLRPRTVAARTVALVVGLLVPLVAGGVKVADATRRDIDAQAAAMQRARAVKELALASYAFVLTQNGATQSMILSPAEFATQAEVRIAAYDSNSANLRRMVALSTSRATRELVGRLAALDSSRLQPIGTRMLELVAGGTPAHADSARQLYFADYVPAEGAYLALVRQLTGVAEAETEAADARLIALSHSAFLVTAGFLLCSAGVVCVVVYLGARRTGRVIGRVVERCEAIRAQAIAPLAAASDRLAGGDLDADVSFHLPPLALASDDELGVLARALDGMTADAAATAQAFGTSTRSLRGLVDETRRLTDAALAGQLAARGDADRFQGAYRDLVAGMNATLDALVAPMQASAVALDRLAAQDLTARIGGAYRGDHAHVQAAFNAAADALGAALREVAQGSDAVAGAGGELSASSRVLAEGAAQQADGLEQVTARVAELLAVAGRNGERAEQARTLAEVARTTTGDGVESVRRLAGAVAGIRRAAGDTAKIVKTIDEIAFQTNLLALNAAVEAARAGDAGRGFAVVAEEVRALALRSAEAARSTATLIEESVRSAAHGAGIAVEAEHRLDEAGQCVARVAEVVGEIAVASRGQADGVAAITAAVDGVSVLTRQAAETAEQSAGAAASLSAQANHLHDAIAGFRLDDQPAPATPASPPRPTRRRPARVA</sequence>
<keyword evidence="9" id="KW-1185">Reference proteome</keyword>
<dbReference type="PANTHER" id="PTHR43531:SF14">
    <property type="entry name" value="METHYL-ACCEPTING CHEMOTAXIS PROTEIN I-RELATED"/>
    <property type="match status" value="1"/>
</dbReference>
<protein>
    <recommendedName>
        <fullName evidence="10">Methyl-accepting chemotaxis protein</fullName>
    </recommendedName>
</protein>
<evidence type="ECO:0000256" key="1">
    <source>
        <dbReference type="ARBA" id="ARBA00022481"/>
    </source>
</evidence>
<dbReference type="Gene3D" id="1.10.287.950">
    <property type="entry name" value="Methyl-accepting chemotaxis protein"/>
    <property type="match status" value="1"/>
</dbReference>
<dbReference type="GO" id="GO:0007165">
    <property type="term" value="P:signal transduction"/>
    <property type="evidence" value="ECO:0007669"/>
    <property type="project" value="UniProtKB-KW"/>
</dbReference>
<evidence type="ECO:0000256" key="4">
    <source>
        <dbReference type="SAM" id="MobiDB-lite"/>
    </source>
</evidence>
<feature type="transmembrane region" description="Helical" evidence="5">
    <location>
        <begin position="27"/>
        <end position="47"/>
    </location>
</feature>
<dbReference type="SUPFAM" id="SSF58104">
    <property type="entry name" value="Methyl-accepting chemotaxis protein (MCP) signaling domain"/>
    <property type="match status" value="1"/>
</dbReference>
<feature type="domain" description="HAMP" evidence="7">
    <location>
        <begin position="257"/>
        <end position="307"/>
    </location>
</feature>
<organism evidence="8 9">
    <name type="scientific">Roseisolibacter agri</name>
    <dbReference type="NCBI Taxonomy" id="2014610"/>
    <lineage>
        <taxon>Bacteria</taxon>
        <taxon>Pseudomonadati</taxon>
        <taxon>Gemmatimonadota</taxon>
        <taxon>Gemmatimonadia</taxon>
        <taxon>Gemmatimonadales</taxon>
        <taxon>Gemmatimonadaceae</taxon>
        <taxon>Roseisolibacter</taxon>
    </lineage>
</organism>
<evidence type="ECO:0008006" key="10">
    <source>
        <dbReference type="Google" id="ProtNLM"/>
    </source>
</evidence>
<dbReference type="Gene3D" id="1.20.120.1530">
    <property type="match status" value="1"/>
</dbReference>
<evidence type="ECO:0000256" key="3">
    <source>
        <dbReference type="PROSITE-ProRule" id="PRU00284"/>
    </source>
</evidence>
<keyword evidence="5" id="KW-0472">Membrane</keyword>
<feature type="compositionally biased region" description="Basic residues" evidence="4">
    <location>
        <begin position="676"/>
        <end position="685"/>
    </location>
</feature>
<evidence type="ECO:0000313" key="9">
    <source>
        <dbReference type="Proteomes" id="UP001161325"/>
    </source>
</evidence>
<evidence type="ECO:0000313" key="8">
    <source>
        <dbReference type="EMBL" id="GLC25351.1"/>
    </source>
</evidence>
<evidence type="ECO:0000256" key="2">
    <source>
        <dbReference type="ARBA" id="ARBA00029447"/>
    </source>
</evidence>
<dbReference type="InterPro" id="IPR051310">
    <property type="entry name" value="MCP_chemotaxis"/>
</dbReference>
<dbReference type="PROSITE" id="PS50111">
    <property type="entry name" value="CHEMOTAXIS_TRANSDUC_2"/>
    <property type="match status" value="1"/>
</dbReference>
<dbReference type="SMART" id="SM00304">
    <property type="entry name" value="HAMP"/>
    <property type="match status" value="2"/>
</dbReference>
<comment type="caution">
    <text evidence="8">The sequence shown here is derived from an EMBL/GenBank/DDBJ whole genome shotgun (WGS) entry which is preliminary data.</text>
</comment>
<evidence type="ECO:0000259" key="6">
    <source>
        <dbReference type="PROSITE" id="PS50111"/>
    </source>
</evidence>
<dbReference type="PROSITE" id="PS50885">
    <property type="entry name" value="HAMP"/>
    <property type="match status" value="2"/>
</dbReference>
<dbReference type="SMART" id="SM00283">
    <property type="entry name" value="MA"/>
    <property type="match status" value="1"/>
</dbReference>
<keyword evidence="3" id="KW-0807">Transducer</keyword>
<feature type="transmembrane region" description="Helical" evidence="5">
    <location>
        <begin position="209"/>
        <end position="232"/>
    </location>
</feature>
<comment type="similarity">
    <text evidence="2">Belongs to the methyl-accepting chemotaxis (MCP) protein family.</text>
</comment>
<dbReference type="GO" id="GO:0005886">
    <property type="term" value="C:plasma membrane"/>
    <property type="evidence" value="ECO:0007669"/>
    <property type="project" value="TreeGrafter"/>
</dbReference>
<dbReference type="InterPro" id="IPR003660">
    <property type="entry name" value="HAMP_dom"/>
</dbReference>
<dbReference type="Pfam" id="PF00015">
    <property type="entry name" value="MCPsignal"/>
    <property type="match status" value="1"/>
</dbReference>
<dbReference type="GO" id="GO:0006935">
    <property type="term" value="P:chemotaxis"/>
    <property type="evidence" value="ECO:0007669"/>
    <property type="project" value="TreeGrafter"/>
</dbReference>
<dbReference type="EMBL" id="BRXS01000003">
    <property type="protein sequence ID" value="GLC25351.1"/>
    <property type="molecule type" value="Genomic_DNA"/>
</dbReference>
<feature type="domain" description="HAMP" evidence="7">
    <location>
        <begin position="360"/>
        <end position="412"/>
    </location>
</feature>
<keyword evidence="5" id="KW-0812">Transmembrane</keyword>
<gene>
    <name evidence="8" type="ORF">rosag_18640</name>
</gene>
<keyword evidence="1" id="KW-0488">Methylation</keyword>
<dbReference type="InterPro" id="IPR004089">
    <property type="entry name" value="MCPsignal_dom"/>
</dbReference>